<dbReference type="Proteomes" id="UP001338125">
    <property type="component" value="Unassembled WGS sequence"/>
</dbReference>
<keyword evidence="2" id="KW-1185">Reference proteome</keyword>
<name>A0ABR0SY94_9HYPO</name>
<reference evidence="1 2" key="1">
    <citation type="submission" date="2024-01" db="EMBL/GenBank/DDBJ databases">
        <title>Complete genome of Cladobotryum mycophilum ATHUM6906.</title>
        <authorList>
            <person name="Christinaki A.C."/>
            <person name="Myridakis A.I."/>
            <person name="Kouvelis V.N."/>
        </authorList>
    </citation>
    <scope>NUCLEOTIDE SEQUENCE [LARGE SCALE GENOMIC DNA]</scope>
    <source>
        <strain evidence="1 2">ATHUM6906</strain>
    </source>
</reference>
<evidence type="ECO:0000313" key="2">
    <source>
        <dbReference type="Proteomes" id="UP001338125"/>
    </source>
</evidence>
<proteinExistence type="predicted"/>
<sequence length="127" mass="14090">MLISMYSVIVLDYSLSGKYERIPQTHAASSKNDNPLRNFMTVQGALTPTIKPEPTILNFPNPMGTASMALSSKVTEIRKHAPSDNTSLANMPPSYYRPMPRGLHQSSPCHYLKPPVGSSLLERIVYQ</sequence>
<evidence type="ECO:0000313" key="1">
    <source>
        <dbReference type="EMBL" id="KAK5996857.1"/>
    </source>
</evidence>
<organism evidence="1 2">
    <name type="scientific">Cladobotryum mycophilum</name>
    <dbReference type="NCBI Taxonomy" id="491253"/>
    <lineage>
        <taxon>Eukaryota</taxon>
        <taxon>Fungi</taxon>
        <taxon>Dikarya</taxon>
        <taxon>Ascomycota</taxon>
        <taxon>Pezizomycotina</taxon>
        <taxon>Sordariomycetes</taxon>
        <taxon>Hypocreomycetidae</taxon>
        <taxon>Hypocreales</taxon>
        <taxon>Hypocreaceae</taxon>
        <taxon>Cladobotryum</taxon>
    </lineage>
</organism>
<comment type="caution">
    <text evidence="1">The sequence shown here is derived from an EMBL/GenBank/DDBJ whole genome shotgun (WGS) entry which is preliminary data.</text>
</comment>
<gene>
    <name evidence="1" type="ORF">PT974_02202</name>
</gene>
<dbReference type="EMBL" id="JAVFKD010000002">
    <property type="protein sequence ID" value="KAK5996857.1"/>
    <property type="molecule type" value="Genomic_DNA"/>
</dbReference>
<accession>A0ABR0SY94</accession>
<protein>
    <submittedName>
        <fullName evidence="1">Uncharacterized protein</fullName>
    </submittedName>
</protein>